<evidence type="ECO:0000256" key="5">
    <source>
        <dbReference type="ARBA" id="ARBA00022840"/>
    </source>
</evidence>
<feature type="domain" description="Cyclic nucleotide-binding" evidence="10">
    <location>
        <begin position="627"/>
        <end position="749"/>
    </location>
</feature>
<name>A0A1J1I0T0_9DIPT</name>
<evidence type="ECO:0000256" key="6">
    <source>
        <dbReference type="PROSITE-ProRule" id="PRU10141"/>
    </source>
</evidence>
<keyword evidence="2" id="KW-0808">Transferase</keyword>
<dbReference type="PRINTS" id="PR00104">
    <property type="entry name" value="CGMPKINASE"/>
</dbReference>
<feature type="region of interest" description="Disordered" evidence="8">
    <location>
        <begin position="423"/>
        <end position="452"/>
    </location>
</feature>
<dbReference type="Pfam" id="PF00027">
    <property type="entry name" value="cNMP_binding"/>
    <property type="match status" value="2"/>
</dbReference>
<keyword evidence="7" id="KW-0175">Coiled coil</keyword>
<dbReference type="Proteomes" id="UP000183832">
    <property type="component" value="Unassembled WGS sequence"/>
</dbReference>
<gene>
    <name evidence="11" type="ORF">CLUMA_CG007330</name>
</gene>
<dbReference type="GO" id="GO:0005524">
    <property type="term" value="F:ATP binding"/>
    <property type="evidence" value="ECO:0007669"/>
    <property type="project" value="UniProtKB-UniRule"/>
</dbReference>
<keyword evidence="5 6" id="KW-0067">ATP-binding</keyword>
<dbReference type="OrthoDB" id="63267at2759"/>
<evidence type="ECO:0000256" key="8">
    <source>
        <dbReference type="SAM" id="MobiDB-lite"/>
    </source>
</evidence>
<evidence type="ECO:0000259" key="9">
    <source>
        <dbReference type="PROSITE" id="PS50011"/>
    </source>
</evidence>
<dbReference type="GO" id="GO:0005737">
    <property type="term" value="C:cytoplasm"/>
    <property type="evidence" value="ECO:0007669"/>
    <property type="project" value="UniProtKB-ARBA"/>
</dbReference>
<feature type="compositionally biased region" description="Polar residues" evidence="8">
    <location>
        <begin position="430"/>
        <end position="452"/>
    </location>
</feature>
<evidence type="ECO:0000313" key="11">
    <source>
        <dbReference type="EMBL" id="CRK93803.1"/>
    </source>
</evidence>
<dbReference type="InterPro" id="IPR000595">
    <property type="entry name" value="cNMP-bd_dom"/>
</dbReference>
<keyword evidence="3 6" id="KW-0547">Nucleotide-binding</keyword>
<dbReference type="FunFam" id="2.60.120.10:FF:000064">
    <property type="entry name" value="cGMP-dependent protein kinase, isozyme"/>
    <property type="match status" value="1"/>
</dbReference>
<dbReference type="SMART" id="SM00100">
    <property type="entry name" value="cNMP"/>
    <property type="match status" value="2"/>
</dbReference>
<dbReference type="InterPro" id="IPR018490">
    <property type="entry name" value="cNMP-bd_dom_sf"/>
</dbReference>
<protein>
    <submittedName>
        <fullName evidence="11">CLUMA_CG007330, isoform A</fullName>
    </submittedName>
</protein>
<feature type="domain" description="Cyclic nucleotide-binding" evidence="10">
    <location>
        <begin position="508"/>
        <end position="624"/>
    </location>
</feature>
<keyword evidence="12" id="KW-1185">Reference proteome</keyword>
<evidence type="ECO:0000256" key="2">
    <source>
        <dbReference type="ARBA" id="ARBA00022679"/>
    </source>
</evidence>
<organism evidence="11 12">
    <name type="scientific">Clunio marinus</name>
    <dbReference type="NCBI Taxonomy" id="568069"/>
    <lineage>
        <taxon>Eukaryota</taxon>
        <taxon>Metazoa</taxon>
        <taxon>Ecdysozoa</taxon>
        <taxon>Arthropoda</taxon>
        <taxon>Hexapoda</taxon>
        <taxon>Insecta</taxon>
        <taxon>Pterygota</taxon>
        <taxon>Neoptera</taxon>
        <taxon>Endopterygota</taxon>
        <taxon>Diptera</taxon>
        <taxon>Nematocera</taxon>
        <taxon>Chironomoidea</taxon>
        <taxon>Chironomidae</taxon>
        <taxon>Clunio</taxon>
    </lineage>
</organism>
<dbReference type="AlphaFoldDB" id="A0A1J1I0T0"/>
<dbReference type="PROSITE" id="PS00107">
    <property type="entry name" value="PROTEIN_KINASE_ATP"/>
    <property type="match status" value="1"/>
</dbReference>
<reference evidence="11 12" key="1">
    <citation type="submission" date="2015-04" db="EMBL/GenBank/DDBJ databases">
        <authorList>
            <person name="Syromyatnikov M.Y."/>
            <person name="Popov V.N."/>
        </authorList>
    </citation>
    <scope>NUCLEOTIDE SEQUENCE [LARGE SCALE GENOMIC DNA]</scope>
</reference>
<accession>A0A1J1I0T0</accession>
<evidence type="ECO:0000256" key="4">
    <source>
        <dbReference type="ARBA" id="ARBA00022777"/>
    </source>
</evidence>
<dbReference type="PANTHER" id="PTHR24353:SF147">
    <property type="entry name" value="CGMP-DEPENDENT SERINE_THREONIN PROTEIN KINASE-RELATED"/>
    <property type="match status" value="1"/>
</dbReference>
<dbReference type="STRING" id="568069.A0A1J1I0T0"/>
<dbReference type="SUPFAM" id="SSF51206">
    <property type="entry name" value="cAMP-binding domain-like"/>
    <property type="match status" value="2"/>
</dbReference>
<sequence>MEKISATPLAHNNNNNNSNKSKKLTEISSTNTTKGNMLKLDFDTMPKLVESSVRANVPLRANFVKSNTCGSLFAKCNCSHHSKDIIPLISEVDCDREASKFDRHTRKNQSFSHPDTPVIFTEENRYPIDPLPRLRSSHETVFRSGNQEVEIKHSKRSSSPNIGNFTSLNVDIHPEFKVQVIPKSFTLQETTRRKPILKKGSKSFPSATRSNFRSFDSLGEHTFSSSYSVDEESEELELNGKVTELIVTDLDASSTSQSTTVVDTQQTKRADEKALSSPKKITTENAERFFQESGILGPMGGGSSILKKSSKIKPVLTDSITKDNIRKTSLVLLGYSNNDLRKRSISESYTEYPFKDGLAGFGTLTLHEEILHLRETIKNRDDEISRLKREIHKLKSVLQQQATRNLKCECNFSSLRMNGHVDKTTKKQNKFNSNDDIQKSSAPSSTASTINKGSLPLQINNISKRQGVSGESCDVNVIGCSSDILIRKFEKDFKSKQQIKDAVLENDFLKYLDCVQIRELVESMYSRDVDLGEFIVRENETGNHLFVSAQGEFEIIVNDKVLGSLPAGKAFGELAILYNCKRTASIRAVTPNSRVWVLDRRAFQQIMMRTGLQRIEENVKFLKSIPLLQNLDDNELCKIADVLELEFYPDGAYIIRQGAVGDNFFLISQGNVKVTQKIPGRSTEEEIRTLGRGDYFGEQSLLKEDRRSANIIAMAPGVECLTLDRESFKQHIGDLEELHKKDYGDKDRIYALKQIETRQIQQIEEKREIEKEYANIEFGDLKTLATVGVGGFGRVMLVKHTKDNALRIFALKQMKKVHILETKQEEHVFNERRIMLS</sequence>
<dbReference type="InterPro" id="IPR002374">
    <property type="entry name" value="cGMP_dep_kinase"/>
</dbReference>
<evidence type="ECO:0000259" key="10">
    <source>
        <dbReference type="PROSITE" id="PS50042"/>
    </source>
</evidence>
<evidence type="ECO:0000313" key="12">
    <source>
        <dbReference type="Proteomes" id="UP000183832"/>
    </source>
</evidence>
<dbReference type="InterPro" id="IPR017441">
    <property type="entry name" value="Protein_kinase_ATP_BS"/>
</dbReference>
<feature type="region of interest" description="Disordered" evidence="8">
    <location>
        <begin position="257"/>
        <end position="277"/>
    </location>
</feature>
<keyword evidence="1" id="KW-0723">Serine/threonine-protein kinase</keyword>
<dbReference type="InterPro" id="IPR000719">
    <property type="entry name" value="Prot_kinase_dom"/>
</dbReference>
<proteinExistence type="predicted"/>
<feature type="domain" description="Protein kinase" evidence="9">
    <location>
        <begin position="781"/>
        <end position="837"/>
    </location>
</feature>
<dbReference type="InterPro" id="IPR018488">
    <property type="entry name" value="cNMP-bd_CS"/>
</dbReference>
<dbReference type="PROSITE" id="PS00889">
    <property type="entry name" value="CNMP_BINDING_2"/>
    <property type="match status" value="2"/>
</dbReference>
<evidence type="ECO:0000256" key="7">
    <source>
        <dbReference type="SAM" id="Coils"/>
    </source>
</evidence>
<dbReference type="InterPro" id="IPR014710">
    <property type="entry name" value="RmlC-like_jellyroll"/>
</dbReference>
<dbReference type="CDD" id="cd00038">
    <property type="entry name" value="CAP_ED"/>
    <property type="match status" value="2"/>
</dbReference>
<dbReference type="PANTHER" id="PTHR24353">
    <property type="entry name" value="CYCLIC NUCLEOTIDE-DEPENDENT PROTEIN KINASE"/>
    <property type="match status" value="1"/>
</dbReference>
<feature type="coiled-coil region" evidence="7">
    <location>
        <begin position="370"/>
        <end position="404"/>
    </location>
</feature>
<dbReference type="PROSITE" id="PS50011">
    <property type="entry name" value="PROTEIN_KINASE_DOM"/>
    <property type="match status" value="1"/>
</dbReference>
<dbReference type="Gene3D" id="2.60.120.10">
    <property type="entry name" value="Jelly Rolls"/>
    <property type="match status" value="2"/>
</dbReference>
<dbReference type="FunFam" id="2.60.120.10:FF:000072">
    <property type="entry name" value="cGMP-dependent protein kinase"/>
    <property type="match status" value="1"/>
</dbReference>
<feature type="region of interest" description="Disordered" evidence="8">
    <location>
        <begin position="1"/>
        <end position="23"/>
    </location>
</feature>
<dbReference type="PROSITE" id="PS00888">
    <property type="entry name" value="CNMP_BINDING_1"/>
    <property type="match status" value="1"/>
</dbReference>
<dbReference type="SUPFAM" id="SSF56112">
    <property type="entry name" value="Protein kinase-like (PK-like)"/>
    <property type="match status" value="1"/>
</dbReference>
<dbReference type="Gene3D" id="3.30.200.20">
    <property type="entry name" value="Phosphorylase Kinase, domain 1"/>
    <property type="match status" value="1"/>
</dbReference>
<dbReference type="EMBL" id="CVRI01000038">
    <property type="protein sequence ID" value="CRK93803.1"/>
    <property type="molecule type" value="Genomic_DNA"/>
</dbReference>
<dbReference type="GO" id="GO:0004692">
    <property type="term" value="F:cGMP-dependent protein kinase activity"/>
    <property type="evidence" value="ECO:0007669"/>
    <property type="project" value="InterPro"/>
</dbReference>
<evidence type="ECO:0000256" key="3">
    <source>
        <dbReference type="ARBA" id="ARBA00022741"/>
    </source>
</evidence>
<feature type="binding site" evidence="6">
    <location>
        <position position="812"/>
    </location>
    <ligand>
        <name>ATP</name>
        <dbReference type="ChEBI" id="CHEBI:30616"/>
    </ligand>
</feature>
<dbReference type="InterPro" id="IPR011009">
    <property type="entry name" value="Kinase-like_dom_sf"/>
</dbReference>
<evidence type="ECO:0000256" key="1">
    <source>
        <dbReference type="ARBA" id="ARBA00022527"/>
    </source>
</evidence>
<dbReference type="PROSITE" id="PS50042">
    <property type="entry name" value="CNMP_BINDING_3"/>
    <property type="match status" value="2"/>
</dbReference>
<keyword evidence="4" id="KW-0418">Kinase</keyword>